<organism evidence="7 8">
    <name type="scientific">Aristolochia fimbriata</name>
    <name type="common">White veined hardy Dutchman's pipe vine</name>
    <dbReference type="NCBI Taxonomy" id="158543"/>
    <lineage>
        <taxon>Eukaryota</taxon>
        <taxon>Viridiplantae</taxon>
        <taxon>Streptophyta</taxon>
        <taxon>Embryophyta</taxon>
        <taxon>Tracheophyta</taxon>
        <taxon>Spermatophyta</taxon>
        <taxon>Magnoliopsida</taxon>
        <taxon>Magnoliidae</taxon>
        <taxon>Piperales</taxon>
        <taxon>Aristolochiaceae</taxon>
        <taxon>Aristolochia</taxon>
    </lineage>
</organism>
<protein>
    <recommendedName>
        <fullName evidence="9">Alliin lyase</fullName>
    </recommendedName>
</protein>
<dbReference type="Gene3D" id="3.40.640.10">
    <property type="entry name" value="Type I PLP-dependent aspartate aminotransferase-like (Major domain)"/>
    <property type="match status" value="1"/>
</dbReference>
<keyword evidence="3" id="KW-0663">Pyridoxal phosphate</keyword>
<comment type="cofactor">
    <cofactor evidence="1">
        <name>pyridoxal 5'-phosphate</name>
        <dbReference type="ChEBI" id="CHEBI:597326"/>
    </cofactor>
</comment>
<evidence type="ECO:0000313" key="7">
    <source>
        <dbReference type="EMBL" id="KAG9456855.1"/>
    </source>
</evidence>
<evidence type="ECO:0000313" key="8">
    <source>
        <dbReference type="Proteomes" id="UP000825729"/>
    </source>
</evidence>
<dbReference type="GO" id="GO:0006520">
    <property type="term" value="P:amino acid metabolic process"/>
    <property type="evidence" value="ECO:0007669"/>
    <property type="project" value="TreeGrafter"/>
</dbReference>
<dbReference type="InterPro" id="IPR037029">
    <property type="entry name" value="Alliinase_N_sf"/>
</dbReference>
<dbReference type="GO" id="GO:0008483">
    <property type="term" value="F:transaminase activity"/>
    <property type="evidence" value="ECO:0007669"/>
    <property type="project" value="TreeGrafter"/>
</dbReference>
<feature type="domain" description="Alliinase C-terminal" evidence="6">
    <location>
        <begin position="95"/>
        <end position="451"/>
    </location>
</feature>
<dbReference type="InterPro" id="IPR015421">
    <property type="entry name" value="PyrdxlP-dep_Trfase_major"/>
</dbReference>
<dbReference type="Proteomes" id="UP000825729">
    <property type="component" value="Unassembled WGS sequence"/>
</dbReference>
<dbReference type="PANTHER" id="PTHR43795:SF20">
    <property type="entry name" value="TRYPTOPHAN AMINOTRANSFERASE-RELATED PROTEIN 3"/>
    <property type="match status" value="1"/>
</dbReference>
<keyword evidence="4" id="KW-0812">Transmembrane</keyword>
<evidence type="ECO:0008006" key="9">
    <source>
        <dbReference type="Google" id="ProtNLM"/>
    </source>
</evidence>
<name>A0AAV7F6M9_ARIFI</name>
<feature type="transmembrane region" description="Helical" evidence="4">
    <location>
        <begin position="9"/>
        <end position="30"/>
    </location>
</feature>
<sequence>MGRINNGNFIYPVVVSCSVLLNLYFSYLFFGGGGTELSWSKDASTDAEAAAAVYCSGHGDAFLDGRLDEEGKHVCECRTCYGGPDCSEFQSDCPVDVDSGDPLFLEPFWRQHEASGSVTEAAYHRMSYVMKEGHLTSAELEREIRRLHSVVGNANTTGRYIVFGVGSMQLLGASVSALSARKNWAQPARVVASVPYYNAYRDQSMMFKGRDYEWSGDTSRWKNSSDQSPLNFIEFVTSPNNPDAQLKEAVLKHLSVERIHDHAYYWPHYTAIQAPADEDLMLFSLSKITGHAGSRFGWALIKDKDVYQRIGNYVQLATLGVSRDTQLRALRLIRAALERDEGRELFEFGYKTLRKRWDKLGAAFANYSDRFSLQKIPPRNCSYFGELRPPSPGYAWVRCEREEDEDCYAVLRDAGIIGRAGTQFAAESRYVRLSLLKSEDTFDLMLTRIREFEEKENRVQPM</sequence>
<evidence type="ECO:0000256" key="1">
    <source>
        <dbReference type="ARBA" id="ARBA00001933"/>
    </source>
</evidence>
<dbReference type="AlphaFoldDB" id="A0AAV7F6M9"/>
<accession>A0AAV7F6M9</accession>
<dbReference type="GO" id="GO:0016846">
    <property type="term" value="F:carbon-sulfur lyase activity"/>
    <property type="evidence" value="ECO:0007669"/>
    <property type="project" value="InterPro"/>
</dbReference>
<dbReference type="SUPFAM" id="SSF53383">
    <property type="entry name" value="PLP-dependent transferases"/>
    <property type="match status" value="1"/>
</dbReference>
<evidence type="ECO:0000256" key="2">
    <source>
        <dbReference type="ARBA" id="ARBA00006312"/>
    </source>
</evidence>
<evidence type="ECO:0000259" key="6">
    <source>
        <dbReference type="Pfam" id="PF04864"/>
    </source>
</evidence>
<dbReference type="InterPro" id="IPR015424">
    <property type="entry name" value="PyrdxlP-dep_Trfase"/>
</dbReference>
<gene>
    <name evidence="7" type="ORF">H6P81_001363</name>
</gene>
<dbReference type="PROSITE" id="PS51257">
    <property type="entry name" value="PROKAR_LIPOPROTEIN"/>
    <property type="match status" value="1"/>
</dbReference>
<evidence type="ECO:0000256" key="3">
    <source>
        <dbReference type="ARBA" id="ARBA00022898"/>
    </source>
</evidence>
<dbReference type="PANTHER" id="PTHR43795">
    <property type="entry name" value="BIFUNCTIONAL ASPARTATE AMINOTRANSFERASE AND GLUTAMATE/ASPARTATE-PREPHENATE AMINOTRANSFERASE-RELATED"/>
    <property type="match status" value="1"/>
</dbReference>
<dbReference type="Pfam" id="PF04863">
    <property type="entry name" value="EGF_alliinase"/>
    <property type="match status" value="1"/>
</dbReference>
<comment type="similarity">
    <text evidence="2">Belongs to the alliinase family.</text>
</comment>
<evidence type="ECO:0000256" key="4">
    <source>
        <dbReference type="SAM" id="Phobius"/>
    </source>
</evidence>
<dbReference type="InterPro" id="IPR006947">
    <property type="entry name" value="EGF_alliinase"/>
</dbReference>
<keyword evidence="8" id="KW-1185">Reference proteome</keyword>
<dbReference type="InterPro" id="IPR006948">
    <property type="entry name" value="Alliinase_C"/>
</dbReference>
<keyword evidence="4" id="KW-1133">Transmembrane helix</keyword>
<dbReference type="Pfam" id="PF04864">
    <property type="entry name" value="Alliinase_C"/>
    <property type="match status" value="1"/>
</dbReference>
<reference evidence="7 8" key="1">
    <citation type="submission" date="2021-07" db="EMBL/GenBank/DDBJ databases">
        <title>The Aristolochia fimbriata genome: insights into angiosperm evolution, floral development and chemical biosynthesis.</title>
        <authorList>
            <person name="Jiao Y."/>
        </authorList>
    </citation>
    <scope>NUCLEOTIDE SEQUENCE [LARGE SCALE GENOMIC DNA]</scope>
    <source>
        <strain evidence="7">IBCAS-2021</strain>
        <tissue evidence="7">Leaf</tissue>
    </source>
</reference>
<proteinExistence type="inferred from homology"/>
<dbReference type="EMBL" id="JAINDJ010000002">
    <property type="protein sequence ID" value="KAG9456855.1"/>
    <property type="molecule type" value="Genomic_DNA"/>
</dbReference>
<dbReference type="Gene3D" id="3.90.1150.10">
    <property type="entry name" value="Aspartate Aminotransferase, domain 1"/>
    <property type="match status" value="1"/>
</dbReference>
<keyword evidence="4" id="KW-0472">Membrane</keyword>
<comment type="caution">
    <text evidence="7">The sequence shown here is derived from an EMBL/GenBank/DDBJ whole genome shotgun (WGS) entry which is preliminary data.</text>
</comment>
<dbReference type="CDD" id="cd00609">
    <property type="entry name" value="AAT_like"/>
    <property type="match status" value="1"/>
</dbReference>
<feature type="domain" description="Alliinase EGF-like" evidence="5">
    <location>
        <begin position="38"/>
        <end position="93"/>
    </location>
</feature>
<dbReference type="Gene3D" id="2.10.25.30">
    <property type="entry name" value="EGF-like, alliinase"/>
    <property type="match status" value="1"/>
</dbReference>
<evidence type="ECO:0000259" key="5">
    <source>
        <dbReference type="Pfam" id="PF04863"/>
    </source>
</evidence>
<dbReference type="InterPro" id="IPR050478">
    <property type="entry name" value="Ethylene_sulfur-biosynth"/>
</dbReference>
<dbReference type="InterPro" id="IPR015422">
    <property type="entry name" value="PyrdxlP-dep_Trfase_small"/>
</dbReference>